<reference evidence="3" key="1">
    <citation type="submission" date="2022-11" db="UniProtKB">
        <authorList>
            <consortium name="WormBaseParasite"/>
        </authorList>
    </citation>
    <scope>IDENTIFICATION</scope>
</reference>
<keyword evidence="2" id="KW-1185">Reference proteome</keyword>
<protein>
    <submittedName>
        <fullName evidence="3">Uncharacterized protein</fullName>
    </submittedName>
</protein>
<organism evidence="2 3">
    <name type="scientific">Panagrolaimus superbus</name>
    <dbReference type="NCBI Taxonomy" id="310955"/>
    <lineage>
        <taxon>Eukaryota</taxon>
        <taxon>Metazoa</taxon>
        <taxon>Ecdysozoa</taxon>
        <taxon>Nematoda</taxon>
        <taxon>Chromadorea</taxon>
        <taxon>Rhabditida</taxon>
        <taxon>Tylenchina</taxon>
        <taxon>Panagrolaimomorpha</taxon>
        <taxon>Panagrolaimoidea</taxon>
        <taxon>Panagrolaimidae</taxon>
        <taxon>Panagrolaimus</taxon>
    </lineage>
</organism>
<name>A0A914YSX2_9BILA</name>
<evidence type="ECO:0000313" key="2">
    <source>
        <dbReference type="Proteomes" id="UP000887577"/>
    </source>
</evidence>
<dbReference type="WBParaSite" id="PSU_v2.g3262.t1">
    <property type="protein sequence ID" value="PSU_v2.g3262.t1"/>
    <property type="gene ID" value="PSU_v2.g3262"/>
</dbReference>
<proteinExistence type="predicted"/>
<sequence>MFGVVTFGFLFVSIVFADNMQQQHGMNEMNGLHPSPFPGQPQQQFPMMSSMGPNLFGMPQMAAMNPAAAGGNGLVAQNMALQSGIAGQHQLPQMQNGMAPMVGPAFQPADTTAGPEKVQKLEEASKSAVEAEKPLLQRAAELFRSKPRIQAFTSFAEEVEKSKLTQDQKQDLYKRVSSMTSF</sequence>
<keyword evidence="1" id="KW-0732">Signal</keyword>
<dbReference type="AlphaFoldDB" id="A0A914YSX2"/>
<feature type="signal peptide" evidence="1">
    <location>
        <begin position="1"/>
        <end position="17"/>
    </location>
</feature>
<accession>A0A914YSX2</accession>
<evidence type="ECO:0000256" key="1">
    <source>
        <dbReference type="SAM" id="SignalP"/>
    </source>
</evidence>
<evidence type="ECO:0000313" key="3">
    <source>
        <dbReference type="WBParaSite" id="PSU_v2.g3262.t1"/>
    </source>
</evidence>
<dbReference type="Proteomes" id="UP000887577">
    <property type="component" value="Unplaced"/>
</dbReference>
<feature type="chain" id="PRO_5037480483" evidence="1">
    <location>
        <begin position="18"/>
        <end position="182"/>
    </location>
</feature>